<evidence type="ECO:0000256" key="5">
    <source>
        <dbReference type="ARBA" id="ARBA00023136"/>
    </source>
</evidence>
<protein>
    <recommendedName>
        <fullName evidence="8">Solute-binding protein family 3/N-terminal domain-containing protein</fullName>
    </recommendedName>
</protein>
<dbReference type="InterPro" id="IPR052192">
    <property type="entry name" value="Insect_Ionotropic_Sensory_Rcpt"/>
</dbReference>
<keyword evidence="3" id="KW-0812">Transmembrane</keyword>
<keyword evidence="2" id="KW-1003">Cell membrane</keyword>
<evidence type="ECO:0000256" key="2">
    <source>
        <dbReference type="ARBA" id="ARBA00022475"/>
    </source>
</evidence>
<dbReference type="InterPro" id="IPR001638">
    <property type="entry name" value="Solute-binding_3/MltF_N"/>
</dbReference>
<keyword evidence="4" id="KW-1133">Transmembrane helix</keyword>
<reference evidence="9" key="2">
    <citation type="submission" date="2022-08" db="UniProtKB">
        <authorList>
            <consortium name="EnsemblMetazoa"/>
        </authorList>
    </citation>
    <scope>IDENTIFICATION</scope>
    <source>
        <strain evidence="9">STECLA/ALBI9_A</strain>
    </source>
</reference>
<evidence type="ECO:0000313" key="10">
    <source>
        <dbReference type="Proteomes" id="UP000069272"/>
    </source>
</evidence>
<keyword evidence="6" id="KW-0675">Receptor</keyword>
<sequence>LYRNHTHSIPFNVPLVLYVFHSSHRQWIFYSTDSSTLTFLKPFNLLGKPIKIIAVLDRYEVKPRDQEKLAKMFINCGIVDAIYVTIMHDNLRIVRQDTKQGKIVPLSMASSTKQLFPDQLSNLSGNPYRVACFHNPPFTYRENQTNQIVGIDVDFIDIIAKHQSTVAEYLYTPGLLKLSQLYMNKTIDFATYRYIQFPEELPFSVLHFPNHYRYCLVVPKTYNRIFHEQVIWPYAIDLWILVFGFSGFFLVYRFVLESILRQYFPSAFRIINTPLHLLRILLLFLLSEYYTAMLTANLGQSNVSTYPRTLEAFEKSQIPLLVTKLSSFQYFEDHPEIGDRAIEINASRKYDPTWMSLVQMCELFPYTIAATTKGLGKELDHHHYHLIKDPIKSTVGSSPFRQTSPLLHRFQSYVTRLYEAGIWDHLVNKWTLSTRGTLSINENDSVLRLEHFLPVYIIGGYLYLIATVVFLVEIAFNVPLLLYAYQSSQHQSVLDAVHSCVATIVETYHLVGENKKVIIVLDPYDVKPIEIATLLHTFSRFGVVDAIYAMVTNKNMAIVRLDSTLTQVIEISAVHSTVKQLFPDRLSNLSGNPYRVACFHNPPFTYRANHTDQIVGIDVDFIDIIAKHQSTVVEYWYTQVPVSVMDIYKDMTIDFATYRYAERPEWFPFSTLYFPNHHRYCLVVPKSYNRIFHEQVFWPYAIDLWLMILGLFVFFLLYRFILERILLQHFPSAFRVINTPLHLLRILLLFLLSEYYIAMLTAYLGQSNVPTYPRTLDGFSKSNIKLLMSEPSMYQYFKEHPEIVARVIEINASRKYDPTWMSLIQMCELFPYTFGKTTKLLGKEVDYRHYHLINDPIKSTIDISAFRKTSPLLHRFQFYVTRLYEAGIWDHLVRKWTLSTRGTLSINENDSVLRLEHFLPVYIVGGYLYLFATVVFLVEIAVHRIQTRP</sequence>
<reference evidence="9 10" key="1">
    <citation type="journal article" date="2017" name="G3 (Bethesda)">
        <title>The Physical Genome Mapping of Anopheles albimanus Corrected Scaffold Misassemblies and Identified Interarm Rearrangements in Genus Anopheles.</title>
        <authorList>
            <person name="Artemov G.N."/>
            <person name="Peery A.N."/>
            <person name="Jiang X."/>
            <person name="Tu Z."/>
            <person name="Stegniy V.N."/>
            <person name="Sharakhova M.V."/>
            <person name="Sharakhov I.V."/>
        </authorList>
    </citation>
    <scope>NUCLEOTIDE SEQUENCE [LARGE SCALE GENOMIC DNA]</scope>
    <source>
        <strain evidence="9 10">ALBI9_A</strain>
    </source>
</reference>
<evidence type="ECO:0000256" key="3">
    <source>
        <dbReference type="ARBA" id="ARBA00022692"/>
    </source>
</evidence>
<comment type="subcellular location">
    <subcellularLocation>
        <location evidence="1">Cell membrane</location>
        <topology evidence="1">Multi-pass membrane protein</topology>
    </subcellularLocation>
</comment>
<dbReference type="PANTHER" id="PTHR42643">
    <property type="entry name" value="IONOTROPIC RECEPTOR 20A-RELATED"/>
    <property type="match status" value="1"/>
</dbReference>
<feature type="domain" description="Solute-binding protein family 3/N-terminal" evidence="8">
    <location>
        <begin position="600"/>
        <end position="897"/>
    </location>
</feature>
<dbReference type="GO" id="GO:0005886">
    <property type="term" value="C:plasma membrane"/>
    <property type="evidence" value="ECO:0007669"/>
    <property type="project" value="UniProtKB-SubCell"/>
</dbReference>
<evidence type="ECO:0000256" key="6">
    <source>
        <dbReference type="ARBA" id="ARBA00023170"/>
    </source>
</evidence>
<keyword evidence="7" id="KW-0325">Glycoprotein</keyword>
<evidence type="ECO:0000256" key="1">
    <source>
        <dbReference type="ARBA" id="ARBA00004651"/>
    </source>
</evidence>
<dbReference type="VEuPathDB" id="VectorBase:AALB20_031548"/>
<dbReference type="Pfam" id="PF00497">
    <property type="entry name" value="SBP_bac_3"/>
    <property type="match status" value="1"/>
</dbReference>
<evidence type="ECO:0000256" key="7">
    <source>
        <dbReference type="ARBA" id="ARBA00023180"/>
    </source>
</evidence>
<accession>A0A182FFC6</accession>
<evidence type="ECO:0000259" key="8">
    <source>
        <dbReference type="Pfam" id="PF00497"/>
    </source>
</evidence>
<dbReference type="PANTHER" id="PTHR42643:SF41">
    <property type="entry name" value="IONOTROPIC RECEPTOR 20A-RELATED"/>
    <property type="match status" value="1"/>
</dbReference>
<dbReference type="AlphaFoldDB" id="A0A182FFC6"/>
<dbReference type="Proteomes" id="UP000069272">
    <property type="component" value="Chromosome 3L"/>
</dbReference>
<dbReference type="VEuPathDB" id="VectorBase:AALB005218"/>
<proteinExistence type="predicted"/>
<evidence type="ECO:0000313" key="9">
    <source>
        <dbReference type="EnsemblMetazoa" id="AALB005218-PA"/>
    </source>
</evidence>
<dbReference type="EnsemblMetazoa" id="AALB005218-RA">
    <property type="protein sequence ID" value="AALB005218-PA"/>
    <property type="gene ID" value="AALB005218"/>
</dbReference>
<name>A0A182FFC6_ANOAL</name>
<evidence type="ECO:0000256" key="4">
    <source>
        <dbReference type="ARBA" id="ARBA00022989"/>
    </source>
</evidence>
<dbReference type="SUPFAM" id="SSF53850">
    <property type="entry name" value="Periplasmic binding protein-like II"/>
    <property type="match status" value="2"/>
</dbReference>
<organism evidence="9 10">
    <name type="scientific">Anopheles albimanus</name>
    <name type="common">New world malaria mosquito</name>
    <dbReference type="NCBI Taxonomy" id="7167"/>
    <lineage>
        <taxon>Eukaryota</taxon>
        <taxon>Metazoa</taxon>
        <taxon>Ecdysozoa</taxon>
        <taxon>Arthropoda</taxon>
        <taxon>Hexapoda</taxon>
        <taxon>Insecta</taxon>
        <taxon>Pterygota</taxon>
        <taxon>Neoptera</taxon>
        <taxon>Endopterygota</taxon>
        <taxon>Diptera</taxon>
        <taxon>Nematocera</taxon>
        <taxon>Culicoidea</taxon>
        <taxon>Culicidae</taxon>
        <taxon>Anophelinae</taxon>
        <taxon>Anopheles</taxon>
    </lineage>
</organism>
<keyword evidence="5" id="KW-0472">Membrane</keyword>
<keyword evidence="10" id="KW-1185">Reference proteome</keyword>
<dbReference type="STRING" id="7167.A0A182FFC6"/>